<reference evidence="2" key="1">
    <citation type="submission" date="2022-11" db="UniProtKB">
        <authorList>
            <consortium name="WormBaseParasite"/>
        </authorList>
    </citation>
    <scope>IDENTIFICATION</scope>
</reference>
<dbReference type="AlphaFoldDB" id="A0A914S1A8"/>
<dbReference type="Proteomes" id="UP000887564">
    <property type="component" value="Unplaced"/>
</dbReference>
<organism evidence="1 2">
    <name type="scientific">Parascaris equorum</name>
    <name type="common">Equine roundworm</name>
    <dbReference type="NCBI Taxonomy" id="6256"/>
    <lineage>
        <taxon>Eukaryota</taxon>
        <taxon>Metazoa</taxon>
        <taxon>Ecdysozoa</taxon>
        <taxon>Nematoda</taxon>
        <taxon>Chromadorea</taxon>
        <taxon>Rhabditida</taxon>
        <taxon>Spirurina</taxon>
        <taxon>Ascaridomorpha</taxon>
        <taxon>Ascaridoidea</taxon>
        <taxon>Ascarididae</taxon>
        <taxon>Parascaris</taxon>
    </lineage>
</organism>
<evidence type="ECO:0000313" key="1">
    <source>
        <dbReference type="Proteomes" id="UP000887564"/>
    </source>
</evidence>
<sequence>LQDVIVLLSGDPLAVSFASIQRRQGFVIIALTNKVFNAIHIYQIERAEPKWRILNGPICIAEYHQR</sequence>
<evidence type="ECO:0000313" key="2">
    <source>
        <dbReference type="WBParaSite" id="PEQ_0000810001-mRNA-1"/>
    </source>
</evidence>
<name>A0A914S1A8_PAREQ</name>
<accession>A0A914S1A8</accession>
<keyword evidence="1" id="KW-1185">Reference proteome</keyword>
<proteinExistence type="predicted"/>
<protein>
    <submittedName>
        <fullName evidence="2">Uncharacterized protein</fullName>
    </submittedName>
</protein>
<dbReference type="WBParaSite" id="PEQ_0000810001-mRNA-1">
    <property type="protein sequence ID" value="PEQ_0000810001-mRNA-1"/>
    <property type="gene ID" value="PEQ_0000810001"/>
</dbReference>